<organism evidence="6 7">
    <name type="scientific">Exobacillus caeni</name>
    <dbReference type="NCBI Taxonomy" id="2574798"/>
    <lineage>
        <taxon>Bacteria</taxon>
        <taxon>Bacillati</taxon>
        <taxon>Bacillota</taxon>
        <taxon>Bacilli</taxon>
        <taxon>Bacillales</taxon>
        <taxon>Guptibacillaceae</taxon>
        <taxon>Exobacillus</taxon>
    </lineage>
</organism>
<dbReference type="AlphaFoldDB" id="A0A5R9FEK7"/>
<keyword evidence="3 4" id="KW-0413">Isomerase</keyword>
<comment type="cofactor">
    <cofactor evidence="4">
        <name>Mg(2+)</name>
        <dbReference type="ChEBI" id="CHEBI:18420"/>
    </cofactor>
</comment>
<dbReference type="OrthoDB" id="9803598at2"/>
<dbReference type="Pfam" id="PF00425">
    <property type="entry name" value="Chorismate_bind"/>
    <property type="match status" value="1"/>
</dbReference>
<feature type="binding site" evidence="4">
    <location>
        <position position="319"/>
    </location>
    <ligand>
        <name>Mg(2+)</name>
        <dbReference type="ChEBI" id="CHEBI:18420"/>
    </ligand>
</feature>
<dbReference type="GO" id="GO:0009234">
    <property type="term" value="P:menaquinone biosynthetic process"/>
    <property type="evidence" value="ECO:0007669"/>
    <property type="project" value="UniProtKB-UniRule"/>
</dbReference>
<keyword evidence="4" id="KW-0460">Magnesium</keyword>
<dbReference type="GO" id="GO:0009697">
    <property type="term" value="P:salicylic acid biosynthetic process"/>
    <property type="evidence" value="ECO:0007669"/>
    <property type="project" value="TreeGrafter"/>
</dbReference>
<comment type="caution">
    <text evidence="6">The sequence shown here is derived from an EMBL/GenBank/DDBJ whole genome shotgun (WGS) entry which is preliminary data.</text>
</comment>
<gene>
    <name evidence="4" type="primary">menF</name>
    <name evidence="6" type="ORF">FCL54_01455</name>
</gene>
<evidence type="ECO:0000256" key="4">
    <source>
        <dbReference type="HAMAP-Rule" id="MF_01935"/>
    </source>
</evidence>
<comment type="similarity">
    <text evidence="2 4">Belongs to the isochorismate synthase family.</text>
</comment>
<feature type="active site" description="Proton acceptor" evidence="4">
    <location>
        <position position="226"/>
    </location>
</feature>
<feature type="active site" description="Proton donor" evidence="4">
    <location>
        <position position="275"/>
    </location>
</feature>
<dbReference type="InterPro" id="IPR034681">
    <property type="entry name" value="MenF"/>
</dbReference>
<dbReference type="GO" id="GO:0008909">
    <property type="term" value="F:isochorismate synthase activity"/>
    <property type="evidence" value="ECO:0007669"/>
    <property type="project" value="UniProtKB-UniRule"/>
</dbReference>
<dbReference type="InterPro" id="IPR005801">
    <property type="entry name" value="ADC_synthase"/>
</dbReference>
<keyword evidence="4" id="KW-0479">Metal-binding</keyword>
<dbReference type="SUPFAM" id="SSF56322">
    <property type="entry name" value="ADC synthase"/>
    <property type="match status" value="1"/>
</dbReference>
<evidence type="ECO:0000256" key="3">
    <source>
        <dbReference type="ARBA" id="ARBA00023235"/>
    </source>
</evidence>
<protein>
    <recommendedName>
        <fullName evidence="4">Isochorismate synthase MenF</fullName>
        <ecNumber evidence="4">5.4.4.2</ecNumber>
    </recommendedName>
    <alternativeName>
        <fullName evidence="4">Isochorismate mutase</fullName>
    </alternativeName>
</protein>
<comment type="pathway">
    <text evidence="4">Quinol/quinone metabolism; menaquinone biosynthesis.</text>
</comment>
<comment type="pathway">
    <text evidence="4">Quinol/quinone metabolism; 1,4-dihydroxy-2-naphthoate biosynthesis; 1,4-dihydroxy-2-naphthoate from chorismate: step 1/7.</text>
</comment>
<dbReference type="NCBIfam" id="TIGR00543">
    <property type="entry name" value="isochor_syn"/>
    <property type="match status" value="1"/>
</dbReference>
<dbReference type="EC" id="5.4.4.2" evidence="4"/>
<dbReference type="EMBL" id="SWLG01000001">
    <property type="protein sequence ID" value="TLS39004.1"/>
    <property type="molecule type" value="Genomic_DNA"/>
</dbReference>
<keyword evidence="7" id="KW-1185">Reference proteome</keyword>
<evidence type="ECO:0000313" key="6">
    <source>
        <dbReference type="EMBL" id="TLS39004.1"/>
    </source>
</evidence>
<dbReference type="Proteomes" id="UP000308230">
    <property type="component" value="Unassembled WGS sequence"/>
</dbReference>
<feature type="domain" description="Chorismate-utilising enzyme C-terminal" evidence="5">
    <location>
        <begin position="205"/>
        <end position="458"/>
    </location>
</feature>
<dbReference type="InterPro" id="IPR004561">
    <property type="entry name" value="IsoChor_synthase"/>
</dbReference>
<dbReference type="HAMAP" id="MF_01935">
    <property type="entry name" value="MenF"/>
    <property type="match status" value="1"/>
</dbReference>
<dbReference type="PANTHER" id="PTHR42839">
    <property type="entry name" value="ISOCHORISMATE SYNTHASE ENTC"/>
    <property type="match status" value="1"/>
</dbReference>
<reference evidence="6 7" key="1">
    <citation type="submission" date="2019-04" db="EMBL/GenBank/DDBJ databases">
        <title>Bacillus caeni sp. nov., a bacterium isolated from mangrove sediment.</title>
        <authorList>
            <person name="Huang H."/>
            <person name="Mo K."/>
            <person name="Hu Y."/>
        </authorList>
    </citation>
    <scope>NUCLEOTIDE SEQUENCE [LARGE SCALE GENOMIC DNA]</scope>
    <source>
        <strain evidence="6 7">HB172195</strain>
    </source>
</reference>
<comment type="function">
    <text evidence="4">Catalyzes the conversion of chorismate to isochorismate.</text>
</comment>
<keyword evidence="4" id="KW-0474">Menaquinone biosynthesis</keyword>
<evidence type="ECO:0000256" key="1">
    <source>
        <dbReference type="ARBA" id="ARBA00000799"/>
    </source>
</evidence>
<dbReference type="GO" id="GO:0000287">
    <property type="term" value="F:magnesium ion binding"/>
    <property type="evidence" value="ECO:0007669"/>
    <property type="project" value="UniProtKB-UniRule"/>
</dbReference>
<proteinExistence type="inferred from homology"/>
<name>A0A5R9FEK7_9BACL</name>
<accession>A0A5R9FEK7</accession>
<dbReference type="InterPro" id="IPR015890">
    <property type="entry name" value="Chorismate_C"/>
</dbReference>
<dbReference type="Gene3D" id="3.60.120.10">
    <property type="entry name" value="Anthranilate synthase"/>
    <property type="match status" value="1"/>
</dbReference>
<dbReference type="PANTHER" id="PTHR42839:SF1">
    <property type="entry name" value="ISOCHORISMATE SYNTHASE MENF"/>
    <property type="match status" value="1"/>
</dbReference>
<dbReference type="UniPathway" id="UPA01057">
    <property type="reaction ID" value="UER00163"/>
</dbReference>
<comment type="catalytic activity">
    <reaction evidence="1 4">
        <text>chorismate = isochorismate</text>
        <dbReference type="Rhea" id="RHEA:18985"/>
        <dbReference type="ChEBI" id="CHEBI:29748"/>
        <dbReference type="ChEBI" id="CHEBI:29780"/>
        <dbReference type="EC" id="5.4.4.2"/>
    </reaction>
</comment>
<feature type="binding site" evidence="4">
    <location>
        <position position="454"/>
    </location>
    <ligand>
        <name>Mg(2+)</name>
        <dbReference type="ChEBI" id="CHEBI:18420"/>
    </ligand>
</feature>
<evidence type="ECO:0000256" key="2">
    <source>
        <dbReference type="ARBA" id="ARBA00005297"/>
    </source>
</evidence>
<sequence>MVSVIKQQELHELLYQGARQADERGQAILVSQVRKVAPIDPLSFFSVGKKHFPGERTYWTEPTRETTLVGIGSAYKFSVDQEDEHRFDTIEKQWNALLENSIVGPSAISSGTGPVIVGGFSFDPFKANVSHWEGFSAASFLLPAFLLTVKEEGTWLTVNHVTTRDMDVKQTAENMLNLFDSLIEDCASYNPSQEEQTYSIMESDTEAWKKTVKEAARDIRNGKMEKIVLAREVEVDSKRKFNPGEILQRLNSQQPDSFLFAIERENKCFIGASPERLVKKEEDKFFSTCLAGSIKRGKTAEEDELLGEELLNDEKNLHEHQLVVKMIRDAMETGCDFIQVPEEPVLYKVRDIQHLYTPVVGKAKYGTTLISMVERLHPTPALGGYPKDRAISEIREREIMDRGWYAAPIGWIDSRGDGEFAVGIRSGLLDGKKAFLFAGCGIVGDSDPESEYQETRIKLRPMLSALGGKES</sequence>
<dbReference type="UniPathway" id="UPA00079"/>
<evidence type="ECO:0000259" key="5">
    <source>
        <dbReference type="Pfam" id="PF00425"/>
    </source>
</evidence>
<evidence type="ECO:0000313" key="7">
    <source>
        <dbReference type="Proteomes" id="UP000308230"/>
    </source>
</evidence>